<reference evidence="4 5" key="2">
    <citation type="submission" date="2016-05" db="EMBL/GenBank/DDBJ databases">
        <authorList>
            <person name="Naeem Raeece"/>
        </authorList>
    </citation>
    <scope>NUCLEOTIDE SEQUENCE [LARGE SCALE GENOMIC DNA]</scope>
</reference>
<evidence type="ECO:0000313" key="4">
    <source>
        <dbReference type="Proteomes" id="UP000078550"/>
    </source>
</evidence>
<proteinExistence type="predicted"/>
<evidence type="ECO:0000313" key="5">
    <source>
        <dbReference type="Proteomes" id="UP000078555"/>
    </source>
</evidence>
<dbReference type="Proteomes" id="UP000078550">
    <property type="component" value="Unassembled WGS sequence"/>
</dbReference>
<protein>
    <submittedName>
        <fullName evidence="2">PIR Superfamily Protein</fullName>
    </submittedName>
</protein>
<evidence type="ECO:0000313" key="3">
    <source>
        <dbReference type="EMBL" id="SBT58023.1"/>
    </source>
</evidence>
<dbReference type="Pfam" id="PF05795">
    <property type="entry name" value="Plasmodium_Vir"/>
    <property type="match status" value="2"/>
</dbReference>
<evidence type="ECO:0000256" key="1">
    <source>
        <dbReference type="SAM" id="Phobius"/>
    </source>
</evidence>
<dbReference type="Proteomes" id="UP000078555">
    <property type="component" value="Unassembled WGS sequence"/>
</dbReference>
<dbReference type="InterPro" id="IPR008780">
    <property type="entry name" value="Plasmodium_Vir"/>
</dbReference>
<keyword evidence="1" id="KW-0472">Membrane</keyword>
<dbReference type="EMBL" id="FLRE01001417">
    <property type="protein sequence ID" value="SBT56543.1"/>
    <property type="molecule type" value="Genomic_DNA"/>
</dbReference>
<gene>
    <name evidence="3" type="ORF">POVWA1_085090</name>
    <name evidence="2" type="ORF">POVWA2_074080</name>
</gene>
<keyword evidence="1" id="KW-1133">Transmembrane helix</keyword>
<keyword evidence="5" id="KW-1185">Reference proteome</keyword>
<name>A0A1A9AIV3_PLAOA</name>
<dbReference type="AlphaFoldDB" id="A0A1A9AIV3"/>
<evidence type="ECO:0000313" key="2">
    <source>
        <dbReference type="EMBL" id="SBT56543.1"/>
    </source>
</evidence>
<organism evidence="2 4">
    <name type="scientific">Plasmodium ovale wallikeri</name>
    <dbReference type="NCBI Taxonomy" id="864142"/>
    <lineage>
        <taxon>Eukaryota</taxon>
        <taxon>Sar</taxon>
        <taxon>Alveolata</taxon>
        <taxon>Apicomplexa</taxon>
        <taxon>Aconoidasida</taxon>
        <taxon>Haemosporida</taxon>
        <taxon>Plasmodiidae</taxon>
        <taxon>Plasmodium</taxon>
        <taxon>Plasmodium (Plasmodium)</taxon>
    </lineage>
</organism>
<feature type="transmembrane region" description="Helical" evidence="1">
    <location>
        <begin position="258"/>
        <end position="279"/>
    </location>
</feature>
<dbReference type="EMBL" id="FLRD01001738">
    <property type="protein sequence ID" value="SBT58023.1"/>
    <property type="molecule type" value="Genomic_DNA"/>
</dbReference>
<keyword evidence="1" id="KW-0812">Transmembrane</keyword>
<sequence>MSSITARNSFLLELPSFKFNRELNEDISKCTYCNICDRPDFDFHGNIPKKIFCYQFVKNLEILKEKNNIDEDLKNMYCKHLVYWVYNKYYSVLEGYEKKISQDVIDMLNKVRKAIFQGDTFSNGDYCKNSFTTLLTFEDFGKRKNYHDYYVNYKNIKDSTKEKGEKCSIFFDYLNSKKEFYAGMAEQCGTSPEKKYCEQFDYKICDPQTLVNELQCNQNSTESGDQGCKSNVAEDSDPYSQKYIWEHCDNLVINLSDYRAIFIIGLAIWGLILTLFLFYKNTPVGLWIKNFLKKKEIIRRNFDEDEEHYMSSDNSVNLHENLERRRFDLGYYPE</sequence>
<reference evidence="2" key="1">
    <citation type="submission" date="2016-05" db="EMBL/GenBank/DDBJ databases">
        <authorList>
            <person name="Lavstsen T."/>
            <person name="Jespersen J.S."/>
        </authorList>
    </citation>
    <scope>NUCLEOTIDE SEQUENCE [LARGE SCALE GENOMIC DNA]</scope>
</reference>
<accession>A0A1A9AIV3</accession>